<evidence type="ECO:0000313" key="3">
    <source>
        <dbReference type="Proteomes" id="UP000288405"/>
    </source>
</evidence>
<gene>
    <name evidence="2" type="ORF">CWE11_05575</name>
</gene>
<keyword evidence="3" id="KW-1185">Reference proteome</keyword>
<keyword evidence="1" id="KW-0732">Signal</keyword>
<dbReference type="AlphaFoldDB" id="A0A432WKI2"/>
<protein>
    <submittedName>
        <fullName evidence="2">Uncharacterized protein</fullName>
    </submittedName>
</protein>
<dbReference type="EMBL" id="PIPM01000004">
    <property type="protein sequence ID" value="RUO34199.1"/>
    <property type="molecule type" value="Genomic_DNA"/>
</dbReference>
<evidence type="ECO:0000313" key="2">
    <source>
        <dbReference type="EMBL" id="RUO34199.1"/>
    </source>
</evidence>
<reference evidence="2 3" key="1">
    <citation type="journal article" date="2011" name="Front. Microbiol.">
        <title>Genomic signatures of strain selection and enhancement in Bacillus atrophaeus var. globigii, a historical biowarfare simulant.</title>
        <authorList>
            <person name="Gibbons H.S."/>
            <person name="Broomall S.M."/>
            <person name="McNew L.A."/>
            <person name="Daligault H."/>
            <person name="Chapman C."/>
            <person name="Bruce D."/>
            <person name="Karavis M."/>
            <person name="Krepps M."/>
            <person name="McGregor P.A."/>
            <person name="Hong C."/>
            <person name="Park K.H."/>
            <person name="Akmal A."/>
            <person name="Feldman A."/>
            <person name="Lin J.S."/>
            <person name="Chang W.E."/>
            <person name="Higgs B.W."/>
            <person name="Demirev P."/>
            <person name="Lindquist J."/>
            <person name="Liem A."/>
            <person name="Fochler E."/>
            <person name="Read T.D."/>
            <person name="Tapia R."/>
            <person name="Johnson S."/>
            <person name="Bishop-Lilly K.A."/>
            <person name="Detter C."/>
            <person name="Han C."/>
            <person name="Sozhamannan S."/>
            <person name="Rosenzweig C.N."/>
            <person name="Skowronski E.W."/>
        </authorList>
    </citation>
    <scope>NUCLEOTIDE SEQUENCE [LARGE SCALE GENOMIC DNA]</scope>
    <source>
        <strain evidence="2 3">GYP-17</strain>
    </source>
</reference>
<evidence type="ECO:0000256" key="1">
    <source>
        <dbReference type="SAM" id="SignalP"/>
    </source>
</evidence>
<sequence>MSKWQHLRLLLNVFLMLGLFSSTVQASEDTRIVPSADYFIDHQDEHSLNDVMTFSQANWTYLGTDPDLVWL</sequence>
<feature type="signal peptide" evidence="1">
    <location>
        <begin position="1"/>
        <end position="26"/>
    </location>
</feature>
<accession>A0A432WKI2</accession>
<dbReference type="RefSeq" id="WP_126776616.1">
    <property type="nucleotide sequence ID" value="NZ_PIPM01000004.1"/>
</dbReference>
<comment type="caution">
    <text evidence="2">The sequence shown here is derived from an EMBL/GenBank/DDBJ whole genome shotgun (WGS) entry which is preliminary data.</text>
</comment>
<organism evidence="2 3">
    <name type="scientific">Aliidiomarina sanyensis</name>
    <dbReference type="NCBI Taxonomy" id="1249555"/>
    <lineage>
        <taxon>Bacteria</taxon>
        <taxon>Pseudomonadati</taxon>
        <taxon>Pseudomonadota</taxon>
        <taxon>Gammaproteobacteria</taxon>
        <taxon>Alteromonadales</taxon>
        <taxon>Idiomarinaceae</taxon>
        <taxon>Aliidiomarina</taxon>
    </lineage>
</organism>
<feature type="chain" id="PRO_5019512126" evidence="1">
    <location>
        <begin position="27"/>
        <end position="71"/>
    </location>
</feature>
<proteinExistence type="predicted"/>
<name>A0A432WKI2_9GAMM</name>
<dbReference type="Proteomes" id="UP000288405">
    <property type="component" value="Unassembled WGS sequence"/>
</dbReference>